<dbReference type="InterPro" id="IPR006486">
    <property type="entry name" value="PYST_A"/>
</dbReference>
<reference evidence="3" key="1">
    <citation type="submission" date="2016-08" db="EMBL/GenBank/DDBJ databases">
        <authorList>
            <consortium name="Pathogen Informatics"/>
        </authorList>
    </citation>
    <scope>NUCLEOTIDE SEQUENCE</scope>
    <source>
        <strain evidence="3">AJ</strain>
    </source>
</reference>
<dbReference type="InterPro" id="IPR023393">
    <property type="entry name" value="START-like_dom_sf"/>
</dbReference>
<feature type="region of interest" description="Disordered" evidence="1">
    <location>
        <begin position="27"/>
        <end position="60"/>
    </location>
</feature>
<sequence>MNKGYIKVVLALLCVARYMENVAFASEHAPTPSSSNEEYKRQLSSPPKKAKQKLSSAPKKINQRAHFIPIGFKQKEYFNPIGFKQKTCLNPIECKRQLSLKAKEAKHAEYIMAEALEIAKKHAIHTNDYRPYSKRNGEIVYFKKVNDTDIGKLVFTIPNPDNYDDIVNMLWDPNGEKKFNIVFAKGNISRIYNENLVIIQQIYNGTVWNVYYHAIAHKVELSEDETAILLVSSNMNDHNKFGDTNYINTIVESANSFTPDIDSDEDIRSGKLTKLYINLMVFFIKKEANDVKITHLCSIDHLGSPTIPQDNIRTMTAYKMLNFVELRDIFKKCQTLNDEFINSILKSICGF</sequence>
<feature type="signal peptide" evidence="2">
    <location>
        <begin position="1"/>
        <end position="25"/>
    </location>
</feature>
<dbReference type="NCBIfam" id="TIGR01599">
    <property type="entry name" value="PYST-A"/>
    <property type="match status" value="1"/>
</dbReference>
<accession>A0A1C6W8X7</accession>
<dbReference type="SUPFAM" id="SSF55961">
    <property type="entry name" value="Bet v1-like"/>
    <property type="match status" value="1"/>
</dbReference>
<evidence type="ECO:0000256" key="1">
    <source>
        <dbReference type="SAM" id="MobiDB-lite"/>
    </source>
</evidence>
<evidence type="ECO:0000256" key="2">
    <source>
        <dbReference type="SAM" id="SignalP"/>
    </source>
</evidence>
<dbReference type="EMBL" id="FMIL01000012">
    <property type="protein sequence ID" value="SCL82012.1"/>
    <property type="molecule type" value="Genomic_DNA"/>
</dbReference>
<protein>
    <submittedName>
        <fullName evidence="3">Fam-a protein</fullName>
    </submittedName>
</protein>
<name>A0A1C6W8X7_PLACU</name>
<evidence type="ECO:0000313" key="3">
    <source>
        <dbReference type="EMBL" id="SCL82012.1"/>
    </source>
</evidence>
<dbReference type="Gene3D" id="3.30.530.20">
    <property type="match status" value="1"/>
</dbReference>
<keyword evidence="2" id="KW-0732">Signal</keyword>
<dbReference type="AlphaFoldDB" id="A0A1C6W8X7"/>
<organism evidence="3">
    <name type="scientific">Plasmodium chabaudi chabaudi</name>
    <dbReference type="NCBI Taxonomy" id="31271"/>
    <lineage>
        <taxon>Eukaryota</taxon>
        <taxon>Sar</taxon>
        <taxon>Alveolata</taxon>
        <taxon>Apicomplexa</taxon>
        <taxon>Aconoidasida</taxon>
        <taxon>Haemosporida</taxon>
        <taxon>Plasmodiidae</taxon>
        <taxon>Plasmodium</taxon>
        <taxon>Plasmodium (Vinckeia)</taxon>
    </lineage>
</organism>
<dbReference type="Proteomes" id="UP000507163">
    <property type="component" value="Unassembled WGS sequence"/>
</dbReference>
<proteinExistence type="predicted"/>
<gene>
    <name evidence="3" type="ORF">PCHAJ_000485800</name>
</gene>
<feature type="chain" id="PRO_5008749434" evidence="2">
    <location>
        <begin position="26"/>
        <end position="351"/>
    </location>
</feature>